<comment type="function">
    <text evidence="4">Non-catalytic component of the proteasome.</text>
</comment>
<dbReference type="InterPro" id="IPR016050">
    <property type="entry name" value="Proteasome_bsu_CS"/>
</dbReference>
<dbReference type="Pfam" id="PF00227">
    <property type="entry name" value="Proteasome"/>
    <property type="match status" value="1"/>
</dbReference>
<dbReference type="AlphaFoldDB" id="A0AAD7UC26"/>
<keyword evidence="2 4" id="KW-0647">Proteasome</keyword>
<dbReference type="SUPFAM" id="SSF56235">
    <property type="entry name" value="N-terminal nucleophile aminohydrolases (Ntn hydrolases)"/>
    <property type="match status" value="1"/>
</dbReference>
<organism evidence="6 7">
    <name type="scientific">Chrysophaeum taylorii</name>
    <dbReference type="NCBI Taxonomy" id="2483200"/>
    <lineage>
        <taxon>Eukaryota</taxon>
        <taxon>Sar</taxon>
        <taxon>Stramenopiles</taxon>
        <taxon>Ochrophyta</taxon>
        <taxon>Pelagophyceae</taxon>
        <taxon>Pelagomonadales</taxon>
        <taxon>Pelagomonadaceae</taxon>
        <taxon>Chrysophaeum</taxon>
    </lineage>
</organism>
<dbReference type="PROSITE" id="PS00854">
    <property type="entry name" value="PROTEASOME_BETA_1"/>
    <property type="match status" value="1"/>
</dbReference>
<dbReference type="GO" id="GO:0005634">
    <property type="term" value="C:nucleus"/>
    <property type="evidence" value="ECO:0007669"/>
    <property type="project" value="UniProtKB-SubCell"/>
</dbReference>
<dbReference type="Proteomes" id="UP001230188">
    <property type="component" value="Unassembled WGS sequence"/>
</dbReference>
<comment type="similarity">
    <text evidence="4">Belongs to the peptidase T1B family.</text>
</comment>
<evidence type="ECO:0000256" key="5">
    <source>
        <dbReference type="SAM" id="MobiDB-lite"/>
    </source>
</evidence>
<evidence type="ECO:0000313" key="6">
    <source>
        <dbReference type="EMBL" id="KAJ8600983.1"/>
    </source>
</evidence>
<reference evidence="6" key="1">
    <citation type="submission" date="2023-01" db="EMBL/GenBank/DDBJ databases">
        <title>Metagenome sequencing of chrysophaentin producing Chrysophaeum taylorii.</title>
        <authorList>
            <person name="Davison J."/>
            <person name="Bewley C."/>
        </authorList>
    </citation>
    <scope>NUCLEOTIDE SEQUENCE</scope>
    <source>
        <strain evidence="6">NIES-1699</strain>
    </source>
</reference>
<dbReference type="PIRSF" id="PIRSF001213">
    <property type="entry name" value="Psome_endopept_beta"/>
    <property type="match status" value="1"/>
</dbReference>
<proteinExistence type="inferred from homology"/>
<gene>
    <name evidence="6" type="ORF">CTAYLR_006330</name>
</gene>
<evidence type="ECO:0000256" key="2">
    <source>
        <dbReference type="ARBA" id="ARBA00022942"/>
    </source>
</evidence>
<dbReference type="CDD" id="cd03760">
    <property type="entry name" value="proteasome_beta_type_4"/>
    <property type="match status" value="1"/>
</dbReference>
<evidence type="ECO:0000256" key="4">
    <source>
        <dbReference type="PIRNR" id="PIRNR001213"/>
    </source>
</evidence>
<dbReference type="InterPro" id="IPR001353">
    <property type="entry name" value="Proteasome_sua/b"/>
</dbReference>
<dbReference type="PANTHER" id="PTHR32194:SF6">
    <property type="entry name" value="PROTEASOME SUBUNIT BETA"/>
    <property type="match status" value="1"/>
</dbReference>
<dbReference type="EMBL" id="JAQMWT010000464">
    <property type="protein sequence ID" value="KAJ8600983.1"/>
    <property type="molecule type" value="Genomic_DNA"/>
</dbReference>
<keyword evidence="7" id="KW-1185">Reference proteome</keyword>
<keyword evidence="1 4" id="KW-0963">Cytoplasm</keyword>
<dbReference type="GO" id="GO:0019774">
    <property type="term" value="C:proteasome core complex, beta-subunit complex"/>
    <property type="evidence" value="ECO:0007669"/>
    <property type="project" value="UniProtKB-UniRule"/>
</dbReference>
<comment type="caution">
    <text evidence="6">The sequence shown here is derived from an EMBL/GenBank/DDBJ whole genome shotgun (WGS) entry which is preliminary data.</text>
</comment>
<sequence>MAGGVAEKMESSSPMRHTTRPIVTGTSVLGLKYKDGVMLAADTLASYGSLAMFQDMRRISKTGSYTLVGGSGEMSDYAAITHMLEDLDRENKNANDGFEFSPKEIFYYLRAVMYQRRNKFDPLWNSLVVGGFKDGQPFLGCVDLRGTAFEDDVVATGFGAHLALPVMRNKWRPDLEEGEARALLEDCLRVLYYRDCRALDKVQLSKATSEGTRISEPYKLETDWASASFVAGPGGDLDGDGGW</sequence>
<evidence type="ECO:0000313" key="7">
    <source>
        <dbReference type="Proteomes" id="UP001230188"/>
    </source>
</evidence>
<name>A0AAD7UC26_9STRA</name>
<dbReference type="GO" id="GO:0005737">
    <property type="term" value="C:cytoplasm"/>
    <property type="evidence" value="ECO:0007669"/>
    <property type="project" value="UniProtKB-SubCell"/>
</dbReference>
<dbReference type="InterPro" id="IPR016295">
    <property type="entry name" value="Proteasome_beta4"/>
</dbReference>
<keyword evidence="3 4" id="KW-0539">Nucleus</keyword>
<feature type="region of interest" description="Disordered" evidence="5">
    <location>
        <begin position="1"/>
        <end position="20"/>
    </location>
</feature>
<dbReference type="InterPro" id="IPR029055">
    <property type="entry name" value="Ntn_hydrolases_N"/>
</dbReference>
<dbReference type="PANTHER" id="PTHR32194">
    <property type="entry name" value="METALLOPROTEASE TLDD"/>
    <property type="match status" value="1"/>
</dbReference>
<dbReference type="PROSITE" id="PS51476">
    <property type="entry name" value="PROTEASOME_BETA_2"/>
    <property type="match status" value="1"/>
</dbReference>
<dbReference type="Gene3D" id="3.60.20.10">
    <property type="entry name" value="Glutamine Phosphoribosylpyrophosphate, subunit 1, domain 1"/>
    <property type="match status" value="1"/>
</dbReference>
<dbReference type="InterPro" id="IPR023333">
    <property type="entry name" value="Proteasome_suB-type"/>
</dbReference>
<evidence type="ECO:0000256" key="1">
    <source>
        <dbReference type="ARBA" id="ARBA00022490"/>
    </source>
</evidence>
<comment type="subcellular location">
    <subcellularLocation>
        <location evidence="4">Cytoplasm</location>
    </subcellularLocation>
    <subcellularLocation>
        <location evidence="4">Nucleus</location>
    </subcellularLocation>
</comment>
<accession>A0AAD7UC26</accession>
<protein>
    <recommendedName>
        <fullName evidence="4">Proteasome subunit beta</fullName>
    </recommendedName>
</protein>
<evidence type="ECO:0000256" key="3">
    <source>
        <dbReference type="ARBA" id="ARBA00023242"/>
    </source>
</evidence>
<dbReference type="GO" id="GO:0051603">
    <property type="term" value="P:proteolysis involved in protein catabolic process"/>
    <property type="evidence" value="ECO:0007669"/>
    <property type="project" value="InterPro"/>
</dbReference>